<dbReference type="RefSeq" id="WP_131183058.1">
    <property type="nucleotide sequence ID" value="NZ_QJUO01000002.1"/>
</dbReference>
<evidence type="ECO:0000256" key="2">
    <source>
        <dbReference type="ARBA" id="ARBA00007637"/>
    </source>
</evidence>
<feature type="domain" description="NAD-dependent epimerase/dehydratase" evidence="3">
    <location>
        <begin position="33"/>
        <end position="274"/>
    </location>
</feature>
<evidence type="ECO:0000256" key="1">
    <source>
        <dbReference type="ARBA" id="ARBA00005125"/>
    </source>
</evidence>
<evidence type="ECO:0000313" key="4">
    <source>
        <dbReference type="EMBL" id="TBU99963.1"/>
    </source>
</evidence>
<accession>A0A4Q9RE22</accession>
<protein>
    <submittedName>
        <fullName evidence="4">NAD-dependent dehydratase</fullName>
    </submittedName>
</protein>
<proteinExistence type="inferred from homology"/>
<dbReference type="SUPFAM" id="SSF51735">
    <property type="entry name" value="NAD(P)-binding Rossmann-fold domains"/>
    <property type="match status" value="1"/>
</dbReference>
<comment type="caution">
    <text evidence="4">The sequence shown here is derived from an EMBL/GenBank/DDBJ whole genome shotgun (WGS) entry which is preliminary data.</text>
</comment>
<gene>
    <name evidence="4" type="ORF">DNJ96_01355</name>
</gene>
<keyword evidence="5" id="KW-1185">Reference proteome</keyword>
<dbReference type="PANTHER" id="PTHR43000">
    <property type="entry name" value="DTDP-D-GLUCOSE 4,6-DEHYDRATASE-RELATED"/>
    <property type="match status" value="1"/>
</dbReference>
<comment type="similarity">
    <text evidence="2">Belongs to the NAD(P)-dependent epimerase/dehydratase family.</text>
</comment>
<dbReference type="AlphaFoldDB" id="A0A4Q9RE22"/>
<dbReference type="Proteomes" id="UP000292639">
    <property type="component" value="Unassembled WGS sequence"/>
</dbReference>
<evidence type="ECO:0000259" key="3">
    <source>
        <dbReference type="Pfam" id="PF01370"/>
    </source>
</evidence>
<dbReference type="EMBL" id="QJUP01000001">
    <property type="protein sequence ID" value="TBU99963.1"/>
    <property type="molecule type" value="Genomic_DNA"/>
</dbReference>
<sequence length="345" mass="37800">MGLNLACEPIREDIRRVAEHLRGLEVLRGRHLLLSGGSGFFGKWLLALCDWLNEQGWMLRVTVISRDPERFLALQPHYRSSTWLAWLKADVRALPALDMQADFLLHAATDSSAAGQADRLALFDTLYQGTRQLLELAARSGVRRVLLTGSGAQYGNALEEGGWSETDTRACASHDALQAYGEGKRVQEMLGALYAERHAFDVVYTRGFAFVGPGLPLNGHFAIGNFIYDALHRERIVLNSSGEALRSYLYGADLAGWLMTLLARGEAGGVYNVGSDQALTIAELARRVGAELAPGKPVEIPSATGSGLRSAYVPDIQRARALGLDVWTPLDQALRRTALWCRHCA</sequence>
<evidence type="ECO:0000313" key="5">
    <source>
        <dbReference type="Proteomes" id="UP000292639"/>
    </source>
</evidence>
<dbReference type="Gene3D" id="3.40.50.720">
    <property type="entry name" value="NAD(P)-binding Rossmann-like Domain"/>
    <property type="match status" value="1"/>
</dbReference>
<dbReference type="InterPro" id="IPR001509">
    <property type="entry name" value="Epimerase_deHydtase"/>
</dbReference>
<dbReference type="Pfam" id="PF01370">
    <property type="entry name" value="Epimerase"/>
    <property type="match status" value="1"/>
</dbReference>
<reference evidence="4 5" key="1">
    <citation type="submission" date="2018-06" db="EMBL/GenBank/DDBJ databases">
        <title>Three novel Pseudomonas species isolated from symptomatic oak.</title>
        <authorList>
            <person name="Bueno-Gonzalez V."/>
            <person name="Brady C."/>
        </authorList>
    </citation>
    <scope>NUCLEOTIDE SEQUENCE [LARGE SCALE GENOMIC DNA]</scope>
    <source>
        <strain evidence="4 5">P17C</strain>
    </source>
</reference>
<name>A0A4Q9RE22_9GAMM</name>
<comment type="pathway">
    <text evidence="1">Bacterial outer membrane biogenesis; LPS O-antigen biosynthesis.</text>
</comment>
<dbReference type="InterPro" id="IPR036291">
    <property type="entry name" value="NAD(P)-bd_dom_sf"/>
</dbReference>
<organism evidence="4 5">
    <name type="scientific">Stutzerimonas kirkiae</name>
    <dbReference type="NCBI Taxonomy" id="2211392"/>
    <lineage>
        <taxon>Bacteria</taxon>
        <taxon>Pseudomonadati</taxon>
        <taxon>Pseudomonadota</taxon>
        <taxon>Gammaproteobacteria</taxon>
        <taxon>Pseudomonadales</taxon>
        <taxon>Pseudomonadaceae</taxon>
        <taxon>Stutzerimonas</taxon>
    </lineage>
</organism>